<protein>
    <recommendedName>
        <fullName evidence="7">HIG1 domain-containing protein</fullName>
    </recommendedName>
</protein>
<evidence type="ECO:0000256" key="2">
    <source>
        <dbReference type="ARBA" id="ARBA00022692"/>
    </source>
</evidence>
<name>A0A9P8C956_9HELO</name>
<sequence length="274" mass="30074">MKILTKEEEEAHYSAALGGGIKGGVLGLAVGGVAVVGCHRRFPNFRQLTLPLKTFLITSSGTFAAIVNADRASRGYEASTHPENFYKNSSSADLAGLESTKSQFERAKDWARENRYGIVTASWVASMGIALGIVGRNPYLTKAQKLVQARVYAQGLTVAVLIASAAFEMGDASKGKGRWETVMVLDPNDPEHKHMVEKRIHHEAYQGEDLWRDMVAAEERKIAARRNTVKADESHFSKPSSEKAHKDKMVHESKSAGKLDYKEAEAIEAKNQKS</sequence>
<evidence type="ECO:0000313" key="9">
    <source>
        <dbReference type="Proteomes" id="UP000824998"/>
    </source>
</evidence>
<organism evidence="8 9">
    <name type="scientific">Amylocarpus encephaloides</name>
    <dbReference type="NCBI Taxonomy" id="45428"/>
    <lineage>
        <taxon>Eukaryota</taxon>
        <taxon>Fungi</taxon>
        <taxon>Dikarya</taxon>
        <taxon>Ascomycota</taxon>
        <taxon>Pezizomycotina</taxon>
        <taxon>Leotiomycetes</taxon>
        <taxon>Helotiales</taxon>
        <taxon>Helotiales incertae sedis</taxon>
        <taxon>Amylocarpus</taxon>
    </lineage>
</organism>
<gene>
    <name evidence="8" type="ORF">BJ875DRAFT_452231</name>
</gene>
<evidence type="ECO:0000313" key="8">
    <source>
        <dbReference type="EMBL" id="KAG9238077.1"/>
    </source>
</evidence>
<feature type="domain" description="HIG1" evidence="7">
    <location>
        <begin position="81"/>
        <end position="179"/>
    </location>
</feature>
<keyword evidence="4 6" id="KW-0472">Membrane</keyword>
<evidence type="ECO:0000256" key="6">
    <source>
        <dbReference type="SAM" id="Phobius"/>
    </source>
</evidence>
<evidence type="ECO:0000259" key="7">
    <source>
        <dbReference type="PROSITE" id="PS51503"/>
    </source>
</evidence>
<dbReference type="OrthoDB" id="1915122at2759"/>
<proteinExistence type="predicted"/>
<reference evidence="8" key="1">
    <citation type="journal article" date="2021" name="IMA Fungus">
        <title>Genomic characterization of three marine fungi, including Emericellopsis atlantica sp. nov. with signatures of a generalist lifestyle and marine biomass degradation.</title>
        <authorList>
            <person name="Hagestad O.C."/>
            <person name="Hou L."/>
            <person name="Andersen J.H."/>
            <person name="Hansen E.H."/>
            <person name="Altermark B."/>
            <person name="Li C."/>
            <person name="Kuhnert E."/>
            <person name="Cox R.J."/>
            <person name="Crous P.W."/>
            <person name="Spatafora J.W."/>
            <person name="Lail K."/>
            <person name="Amirebrahimi M."/>
            <person name="Lipzen A."/>
            <person name="Pangilinan J."/>
            <person name="Andreopoulos W."/>
            <person name="Hayes R.D."/>
            <person name="Ng V."/>
            <person name="Grigoriev I.V."/>
            <person name="Jackson S.A."/>
            <person name="Sutton T.D.S."/>
            <person name="Dobson A.D.W."/>
            <person name="Rama T."/>
        </authorList>
    </citation>
    <scope>NUCLEOTIDE SEQUENCE</scope>
    <source>
        <strain evidence="8">TRa018bII</strain>
    </source>
</reference>
<dbReference type="PROSITE" id="PS51503">
    <property type="entry name" value="HIG1"/>
    <property type="match status" value="1"/>
</dbReference>
<dbReference type="GO" id="GO:0033617">
    <property type="term" value="P:mitochondrial respiratory chain complex IV assembly"/>
    <property type="evidence" value="ECO:0007669"/>
    <property type="project" value="TreeGrafter"/>
</dbReference>
<evidence type="ECO:0000256" key="5">
    <source>
        <dbReference type="SAM" id="MobiDB-lite"/>
    </source>
</evidence>
<dbReference type="GO" id="GO:0005739">
    <property type="term" value="C:mitochondrion"/>
    <property type="evidence" value="ECO:0007669"/>
    <property type="project" value="UniProtKB-SubCell"/>
</dbReference>
<comment type="caution">
    <text evidence="8">The sequence shown here is derived from an EMBL/GenBank/DDBJ whole genome shotgun (WGS) entry which is preliminary data.</text>
</comment>
<dbReference type="InterPro" id="IPR040153">
    <property type="entry name" value="Rcf2"/>
</dbReference>
<keyword evidence="2 6" id="KW-0812">Transmembrane</keyword>
<dbReference type="Pfam" id="PF04588">
    <property type="entry name" value="HIG_1_N"/>
    <property type="match status" value="1"/>
</dbReference>
<dbReference type="AlphaFoldDB" id="A0A9P8C956"/>
<dbReference type="PANTHER" id="PTHR28018:SF3">
    <property type="entry name" value="RESPIRATORY SUPERCOMPLEX FACTOR 2, MITOCHONDRIAL"/>
    <property type="match status" value="1"/>
</dbReference>
<feature type="compositionally biased region" description="Basic and acidic residues" evidence="5">
    <location>
        <begin position="229"/>
        <end position="274"/>
    </location>
</feature>
<feature type="transmembrane region" description="Helical" evidence="6">
    <location>
        <begin position="147"/>
        <end position="167"/>
    </location>
</feature>
<feature type="transmembrane region" description="Helical" evidence="6">
    <location>
        <begin position="116"/>
        <end position="135"/>
    </location>
</feature>
<dbReference type="InterPro" id="IPR007667">
    <property type="entry name" value="Hypoxia_induced_domain"/>
</dbReference>
<keyword evidence="9" id="KW-1185">Reference proteome</keyword>
<feature type="region of interest" description="Disordered" evidence="5">
    <location>
        <begin position="226"/>
        <end position="274"/>
    </location>
</feature>
<comment type="subcellular location">
    <subcellularLocation>
        <location evidence="1">Mitochondrion</location>
    </subcellularLocation>
</comment>
<evidence type="ECO:0000256" key="4">
    <source>
        <dbReference type="ARBA" id="ARBA00023136"/>
    </source>
</evidence>
<dbReference type="PANTHER" id="PTHR28018">
    <property type="entry name" value="RESPIRATORY SUPERCOMPLEX FACTOR 2, MITOCHONDRIAL"/>
    <property type="match status" value="1"/>
</dbReference>
<dbReference type="Proteomes" id="UP000824998">
    <property type="component" value="Unassembled WGS sequence"/>
</dbReference>
<evidence type="ECO:0000256" key="3">
    <source>
        <dbReference type="ARBA" id="ARBA00022989"/>
    </source>
</evidence>
<feature type="transmembrane region" description="Helical" evidence="6">
    <location>
        <begin position="20"/>
        <end position="38"/>
    </location>
</feature>
<dbReference type="EMBL" id="MU251376">
    <property type="protein sequence ID" value="KAG9238077.1"/>
    <property type="molecule type" value="Genomic_DNA"/>
</dbReference>
<keyword evidence="3 6" id="KW-1133">Transmembrane helix</keyword>
<evidence type="ECO:0000256" key="1">
    <source>
        <dbReference type="ARBA" id="ARBA00004173"/>
    </source>
</evidence>
<accession>A0A9P8C956</accession>